<gene>
    <name evidence="1" type="ORF">SDC9_146587</name>
</gene>
<protein>
    <submittedName>
        <fullName evidence="1">Uncharacterized protein</fullName>
    </submittedName>
</protein>
<name>A0A645ECH3_9ZZZZ</name>
<dbReference type="AlphaFoldDB" id="A0A645ECH3"/>
<evidence type="ECO:0000313" key="1">
    <source>
        <dbReference type="EMBL" id="MPM99396.1"/>
    </source>
</evidence>
<organism evidence="1">
    <name type="scientific">bioreactor metagenome</name>
    <dbReference type="NCBI Taxonomy" id="1076179"/>
    <lineage>
        <taxon>unclassified sequences</taxon>
        <taxon>metagenomes</taxon>
        <taxon>ecological metagenomes</taxon>
    </lineage>
</organism>
<proteinExistence type="predicted"/>
<reference evidence="1" key="1">
    <citation type="submission" date="2019-08" db="EMBL/GenBank/DDBJ databases">
        <authorList>
            <person name="Kucharzyk K."/>
            <person name="Murdoch R.W."/>
            <person name="Higgins S."/>
            <person name="Loffler F."/>
        </authorList>
    </citation>
    <scope>NUCLEOTIDE SEQUENCE</scope>
</reference>
<comment type="caution">
    <text evidence="1">The sequence shown here is derived from an EMBL/GenBank/DDBJ whole genome shotgun (WGS) entry which is preliminary data.</text>
</comment>
<dbReference type="EMBL" id="VSSQ01045492">
    <property type="protein sequence ID" value="MPM99396.1"/>
    <property type="molecule type" value="Genomic_DNA"/>
</dbReference>
<accession>A0A645ECH3</accession>
<sequence length="81" mass="8712">MVPGENLGRDAADQGQLLISVFGGLAPGGGRNRRPGAEQKECEQCPQNGLLPHIQCNNSLKIQLAVNTFPVEIKITRFNGK</sequence>